<protein>
    <submittedName>
        <fullName evidence="7">Multidrug resistance efflux pump</fullName>
    </submittedName>
</protein>
<dbReference type="OrthoDB" id="9811754at2"/>
<keyword evidence="3" id="KW-1133">Transmembrane helix</keyword>
<dbReference type="Pfam" id="PF25917">
    <property type="entry name" value="BSH_RND"/>
    <property type="match status" value="1"/>
</dbReference>
<dbReference type="InterPro" id="IPR058792">
    <property type="entry name" value="Beta-barrel_RND_2"/>
</dbReference>
<dbReference type="Gene3D" id="2.40.50.100">
    <property type="match status" value="1"/>
</dbReference>
<keyword evidence="3" id="KW-0812">Transmembrane</keyword>
<dbReference type="GO" id="GO:0055085">
    <property type="term" value="P:transmembrane transport"/>
    <property type="evidence" value="ECO:0007669"/>
    <property type="project" value="InterPro"/>
</dbReference>
<name>A0A0B6WW25_9BACT</name>
<feature type="transmembrane region" description="Helical" evidence="3">
    <location>
        <begin position="45"/>
        <end position="65"/>
    </location>
</feature>
<feature type="domain" description="Multidrug resistance protein MdtA-like alpha-helical hairpin" evidence="4">
    <location>
        <begin position="196"/>
        <end position="263"/>
    </location>
</feature>
<dbReference type="PANTHER" id="PTHR30386">
    <property type="entry name" value="MEMBRANE FUSION SUBUNIT OF EMRAB-TOLC MULTIDRUG EFFLUX PUMP"/>
    <property type="match status" value="1"/>
</dbReference>
<accession>A0A0B6WW25</accession>
<evidence type="ECO:0000259" key="5">
    <source>
        <dbReference type="Pfam" id="PF25917"/>
    </source>
</evidence>
<evidence type="ECO:0000256" key="1">
    <source>
        <dbReference type="ARBA" id="ARBA00004196"/>
    </source>
</evidence>
<gene>
    <name evidence="7" type="ORF">PYK22_01474</name>
</gene>
<dbReference type="GO" id="GO:0030313">
    <property type="term" value="C:cell envelope"/>
    <property type="evidence" value="ECO:0007669"/>
    <property type="project" value="UniProtKB-SubCell"/>
</dbReference>
<feature type="coiled-coil region" evidence="2">
    <location>
        <begin position="175"/>
        <end position="289"/>
    </location>
</feature>
<dbReference type="Gene3D" id="1.10.287.470">
    <property type="entry name" value="Helix hairpin bin"/>
    <property type="match status" value="2"/>
</dbReference>
<feature type="domain" description="CusB-like beta-barrel" evidence="6">
    <location>
        <begin position="373"/>
        <end position="413"/>
    </location>
</feature>
<dbReference type="RefSeq" id="WP_041975798.1">
    <property type="nucleotide sequence ID" value="NZ_CBXV010000005.1"/>
</dbReference>
<dbReference type="Pfam" id="PF25954">
    <property type="entry name" value="Beta-barrel_RND_2"/>
    <property type="match status" value="1"/>
</dbReference>
<organism evidence="7 8">
    <name type="scientific">Pyrinomonas methylaliphatogenes</name>
    <dbReference type="NCBI Taxonomy" id="454194"/>
    <lineage>
        <taxon>Bacteria</taxon>
        <taxon>Pseudomonadati</taxon>
        <taxon>Acidobacteriota</taxon>
        <taxon>Blastocatellia</taxon>
        <taxon>Blastocatellales</taxon>
        <taxon>Pyrinomonadaceae</taxon>
        <taxon>Pyrinomonas</taxon>
    </lineage>
</organism>
<feature type="domain" description="Multidrug resistance protein MdtA-like barrel-sandwich hybrid" evidence="5">
    <location>
        <begin position="82"/>
        <end position="369"/>
    </location>
</feature>
<evidence type="ECO:0000313" key="7">
    <source>
        <dbReference type="EMBL" id="CDM65473.1"/>
    </source>
</evidence>
<dbReference type="InterPro" id="IPR050739">
    <property type="entry name" value="MFP"/>
</dbReference>
<sequence>MAEVVEQEIRDDEIAEGIEAEIESAAKDGKSAGEKRRPLYKRPGFLLALGIALIVGAVVGIRYWLYARSHESTDDAFIEGHVVQVSPKVSGHIVKLYVTDNQEVKEGDLIAEIDPRDYQARLEQARAALDAALARQREAQASVALVRATTRANIQQASAVVQRARTDVETSRVAAAAEQRRVAQARAAVATAEANLAQARAQVAAAEAEATRANADVARYQALRAKDEISQQRLDQAIAAARTANAQLEAARSRVAAAEAQLSEARAAAAAAEENARRAQTQIGSAQAQVGEALGRLAQAETAPQQVAVTQAQAETATASIEQLRAAVEQAELELSYTKIYAPASGRVTRRAVEEGMLVQAGQPLMAIVANDVWVVANFKETQVGRMRPGQPVEIRVDAYPDKVFRGHIDSIQAGTGARFSLIPPENATGNYVKVVQRVPVKIVFDEPPDPQHMLAPGMSVEPEVKVQ</sequence>
<keyword evidence="8" id="KW-1185">Reference proteome</keyword>
<dbReference type="EMBL" id="CBXV010000005">
    <property type="protein sequence ID" value="CDM65473.1"/>
    <property type="molecule type" value="Genomic_DNA"/>
</dbReference>
<reference evidence="7 8" key="1">
    <citation type="submission" date="2013-12" db="EMBL/GenBank/DDBJ databases">
        <authorList>
            <person name="Stott M."/>
        </authorList>
    </citation>
    <scope>NUCLEOTIDE SEQUENCE [LARGE SCALE GENOMIC DNA]</scope>
    <source>
        <strain evidence="7 8">K22</strain>
    </source>
</reference>
<evidence type="ECO:0000259" key="6">
    <source>
        <dbReference type="Pfam" id="PF25954"/>
    </source>
</evidence>
<dbReference type="InterPro" id="IPR058624">
    <property type="entry name" value="MdtA-like_HH"/>
</dbReference>
<keyword evidence="2" id="KW-0175">Coiled coil</keyword>
<dbReference type="InterPro" id="IPR058625">
    <property type="entry name" value="MdtA-like_BSH"/>
</dbReference>
<dbReference type="Proteomes" id="UP000031518">
    <property type="component" value="Unassembled WGS sequence"/>
</dbReference>
<dbReference type="SUPFAM" id="SSF111369">
    <property type="entry name" value="HlyD-like secretion proteins"/>
    <property type="match status" value="2"/>
</dbReference>
<dbReference type="Gene3D" id="2.40.30.170">
    <property type="match status" value="1"/>
</dbReference>
<reference evidence="7 8" key="2">
    <citation type="submission" date="2015-01" db="EMBL/GenBank/DDBJ databases">
        <title>Complete genome sequence of Pyrinomonas methylaliphatogenes type strain K22T.</title>
        <authorList>
            <person name="Lee K.C.Y."/>
            <person name="Power J.F."/>
            <person name="Dunfield P.F."/>
            <person name="Morgan X.C."/>
            <person name="Huttenhower C."/>
            <person name="Stott M.B."/>
        </authorList>
    </citation>
    <scope>NUCLEOTIDE SEQUENCE [LARGE SCALE GENOMIC DNA]</scope>
    <source>
        <strain evidence="7 8">K22</strain>
    </source>
</reference>
<dbReference type="PANTHER" id="PTHR30386:SF19">
    <property type="entry name" value="MULTIDRUG EXPORT PROTEIN EMRA-RELATED"/>
    <property type="match status" value="1"/>
</dbReference>
<keyword evidence="3" id="KW-0472">Membrane</keyword>
<evidence type="ECO:0000256" key="3">
    <source>
        <dbReference type="SAM" id="Phobius"/>
    </source>
</evidence>
<evidence type="ECO:0000259" key="4">
    <source>
        <dbReference type="Pfam" id="PF25876"/>
    </source>
</evidence>
<comment type="subcellular location">
    <subcellularLocation>
        <location evidence="1">Cell envelope</location>
    </subcellularLocation>
</comment>
<dbReference type="PRINTS" id="PR01490">
    <property type="entry name" value="RTXTOXIND"/>
</dbReference>
<evidence type="ECO:0000313" key="8">
    <source>
        <dbReference type="Proteomes" id="UP000031518"/>
    </source>
</evidence>
<dbReference type="Pfam" id="PF25876">
    <property type="entry name" value="HH_MFP_RND"/>
    <property type="match status" value="1"/>
</dbReference>
<dbReference type="AlphaFoldDB" id="A0A0B6WW25"/>
<evidence type="ECO:0000256" key="2">
    <source>
        <dbReference type="SAM" id="Coils"/>
    </source>
</evidence>
<dbReference type="STRING" id="454194.PYK22_01474"/>
<proteinExistence type="predicted"/>